<dbReference type="GO" id="GO:0006865">
    <property type="term" value="P:amino acid transport"/>
    <property type="evidence" value="ECO:0007669"/>
    <property type="project" value="InterPro"/>
</dbReference>
<evidence type="ECO:0000256" key="4">
    <source>
        <dbReference type="ARBA" id="ARBA00022989"/>
    </source>
</evidence>
<evidence type="ECO:0000313" key="8">
    <source>
        <dbReference type="Proteomes" id="UP000238701"/>
    </source>
</evidence>
<dbReference type="InterPro" id="IPR001123">
    <property type="entry name" value="LeuE-type"/>
</dbReference>
<feature type="transmembrane region" description="Helical" evidence="6">
    <location>
        <begin position="63"/>
        <end position="88"/>
    </location>
</feature>
<dbReference type="Pfam" id="PF01810">
    <property type="entry name" value="LysE"/>
    <property type="match status" value="1"/>
</dbReference>
<feature type="transmembrane region" description="Helical" evidence="6">
    <location>
        <begin position="20"/>
        <end position="42"/>
    </location>
</feature>
<protein>
    <submittedName>
        <fullName evidence="7">Uncharacterized protein</fullName>
    </submittedName>
</protein>
<keyword evidence="5 6" id="KW-0472">Membrane</keyword>
<dbReference type="GO" id="GO:0005886">
    <property type="term" value="C:plasma membrane"/>
    <property type="evidence" value="ECO:0007669"/>
    <property type="project" value="UniProtKB-SubCell"/>
</dbReference>
<keyword evidence="4 6" id="KW-1133">Transmembrane helix</keyword>
<evidence type="ECO:0000256" key="2">
    <source>
        <dbReference type="ARBA" id="ARBA00022475"/>
    </source>
</evidence>
<dbReference type="AlphaFoldDB" id="A0A2U3KB26"/>
<dbReference type="EMBL" id="OMOD01000077">
    <property type="protein sequence ID" value="SPF36856.1"/>
    <property type="molecule type" value="Genomic_DNA"/>
</dbReference>
<gene>
    <name evidence="7" type="ORF">SBA1_1680002</name>
</gene>
<keyword evidence="2" id="KW-1003">Cell membrane</keyword>
<organism evidence="7 8">
    <name type="scientific">Candidatus Sulfotelmatobacter kueseliae</name>
    <dbReference type="NCBI Taxonomy" id="2042962"/>
    <lineage>
        <taxon>Bacteria</taxon>
        <taxon>Pseudomonadati</taxon>
        <taxon>Acidobacteriota</taxon>
        <taxon>Terriglobia</taxon>
        <taxon>Terriglobales</taxon>
        <taxon>Candidatus Korobacteraceae</taxon>
        <taxon>Candidatus Sulfotelmatobacter</taxon>
    </lineage>
</organism>
<evidence type="ECO:0000256" key="5">
    <source>
        <dbReference type="ARBA" id="ARBA00023136"/>
    </source>
</evidence>
<proteinExistence type="predicted"/>
<sequence length="168" mass="18385">MVLLGGHYLFSDLSNPTLQTVLAAVGTIVLLPLGIYFLVRAVKDPMRAYASARQHWDEGTVPAHLVAEVTECVALTIFNPLTIVYWVGVTSNWLPFAHSVLGYSAPGWGILMAAAGLMTWFTALIVAVRFIPHRIGPMFFRLVNAILSLILLGLATFCGIVLSRHFPH</sequence>
<evidence type="ECO:0000256" key="3">
    <source>
        <dbReference type="ARBA" id="ARBA00022692"/>
    </source>
</evidence>
<name>A0A2U3KB26_9BACT</name>
<keyword evidence="3 6" id="KW-0812">Transmembrane</keyword>
<feature type="transmembrane region" description="Helical" evidence="6">
    <location>
        <begin position="108"/>
        <end position="130"/>
    </location>
</feature>
<accession>A0A2U3KB26</accession>
<evidence type="ECO:0000313" key="7">
    <source>
        <dbReference type="EMBL" id="SPF36856.1"/>
    </source>
</evidence>
<evidence type="ECO:0000256" key="1">
    <source>
        <dbReference type="ARBA" id="ARBA00004651"/>
    </source>
</evidence>
<evidence type="ECO:0000256" key="6">
    <source>
        <dbReference type="SAM" id="Phobius"/>
    </source>
</evidence>
<dbReference type="Proteomes" id="UP000238701">
    <property type="component" value="Unassembled WGS sequence"/>
</dbReference>
<comment type="subcellular location">
    <subcellularLocation>
        <location evidence="1">Cell membrane</location>
        <topology evidence="1">Multi-pass membrane protein</topology>
    </subcellularLocation>
</comment>
<feature type="transmembrane region" description="Helical" evidence="6">
    <location>
        <begin position="142"/>
        <end position="162"/>
    </location>
</feature>
<reference evidence="8" key="1">
    <citation type="submission" date="2018-02" db="EMBL/GenBank/DDBJ databases">
        <authorList>
            <person name="Hausmann B."/>
        </authorList>
    </citation>
    <scope>NUCLEOTIDE SEQUENCE [LARGE SCALE GENOMIC DNA]</scope>
    <source>
        <strain evidence="8">Peat soil MAG SbA1</strain>
    </source>
</reference>